<dbReference type="InterPro" id="IPR036259">
    <property type="entry name" value="MFS_trans_sf"/>
</dbReference>
<keyword evidence="11" id="KW-1185">Reference proteome</keyword>
<feature type="transmembrane region" description="Helical" evidence="8">
    <location>
        <begin position="338"/>
        <end position="356"/>
    </location>
</feature>
<comment type="caution">
    <text evidence="10">The sequence shown here is derived from an EMBL/GenBank/DDBJ whole genome shotgun (WGS) entry which is preliminary data.</text>
</comment>
<feature type="transmembrane region" description="Helical" evidence="8">
    <location>
        <begin position="41"/>
        <end position="66"/>
    </location>
</feature>
<dbReference type="SUPFAM" id="SSF103473">
    <property type="entry name" value="MFS general substrate transporter"/>
    <property type="match status" value="1"/>
</dbReference>
<dbReference type="PANTHER" id="PTHR43271:SF1">
    <property type="entry name" value="INNER MEMBRANE TRANSPORT PROTEIN YNFM"/>
    <property type="match status" value="1"/>
</dbReference>
<evidence type="ECO:0000313" key="10">
    <source>
        <dbReference type="EMBL" id="TZG40620.1"/>
    </source>
</evidence>
<comment type="subcellular location">
    <subcellularLocation>
        <location evidence="1">Cell membrane</location>
        <topology evidence="1">Multi-pass membrane protein</topology>
    </subcellularLocation>
</comment>
<evidence type="ECO:0000256" key="4">
    <source>
        <dbReference type="ARBA" id="ARBA00022475"/>
    </source>
</evidence>
<evidence type="ECO:0000256" key="3">
    <source>
        <dbReference type="ARBA" id="ARBA00022448"/>
    </source>
</evidence>
<name>A0A5D9DBY4_HALER</name>
<feature type="transmembrane region" description="Helical" evidence="8">
    <location>
        <begin position="78"/>
        <end position="97"/>
    </location>
</feature>
<feature type="transmembrane region" description="Helical" evidence="8">
    <location>
        <begin position="280"/>
        <end position="297"/>
    </location>
</feature>
<feature type="transmembrane region" description="Helical" evidence="8">
    <location>
        <begin position="250"/>
        <end position="268"/>
    </location>
</feature>
<accession>A0A5D9DBY4</accession>
<dbReference type="PANTHER" id="PTHR43271">
    <property type="entry name" value="BLL2771 PROTEIN"/>
    <property type="match status" value="1"/>
</dbReference>
<dbReference type="Gene3D" id="1.20.1250.20">
    <property type="entry name" value="MFS general substrate transporter like domains"/>
    <property type="match status" value="1"/>
</dbReference>
<evidence type="ECO:0000313" key="11">
    <source>
        <dbReference type="Proteomes" id="UP000324260"/>
    </source>
</evidence>
<keyword evidence="7 8" id="KW-0472">Membrane</keyword>
<evidence type="ECO:0000256" key="7">
    <source>
        <dbReference type="ARBA" id="ARBA00023136"/>
    </source>
</evidence>
<evidence type="ECO:0000256" key="6">
    <source>
        <dbReference type="ARBA" id="ARBA00022989"/>
    </source>
</evidence>
<dbReference type="AlphaFoldDB" id="A0A5D9DBY4"/>
<dbReference type="CDD" id="cd17324">
    <property type="entry name" value="MFS_NepI_like"/>
    <property type="match status" value="1"/>
</dbReference>
<reference evidence="10 11" key="1">
    <citation type="submission" date="2019-08" db="EMBL/GenBank/DDBJ databases">
        <title>Draft Genome Sequence of Halomonas eurihalina Isolated from Preserved Hide-surface.</title>
        <authorList>
            <person name="Hussain S.A."/>
            <person name="Xu A."/>
            <person name="Sarker M."/>
            <person name="Sommers C."/>
        </authorList>
    </citation>
    <scope>NUCLEOTIDE SEQUENCE [LARGE SCALE GENOMIC DNA]</scope>
    <source>
        <strain evidence="10 11">MS1</strain>
    </source>
</reference>
<keyword evidence="3" id="KW-0813">Transport</keyword>
<feature type="transmembrane region" description="Helical" evidence="8">
    <location>
        <begin position="132"/>
        <end position="154"/>
    </location>
</feature>
<evidence type="ECO:0000256" key="1">
    <source>
        <dbReference type="ARBA" id="ARBA00004651"/>
    </source>
</evidence>
<feature type="transmembrane region" description="Helical" evidence="8">
    <location>
        <begin position="103"/>
        <end position="125"/>
    </location>
</feature>
<evidence type="ECO:0000256" key="8">
    <source>
        <dbReference type="SAM" id="Phobius"/>
    </source>
</evidence>
<feature type="transmembrane region" description="Helical" evidence="8">
    <location>
        <begin position="12"/>
        <end position="29"/>
    </location>
</feature>
<evidence type="ECO:0000256" key="5">
    <source>
        <dbReference type="ARBA" id="ARBA00022692"/>
    </source>
</evidence>
<dbReference type="EMBL" id="VTPU01000004">
    <property type="protein sequence ID" value="TZG40620.1"/>
    <property type="molecule type" value="Genomic_DNA"/>
</dbReference>
<feature type="domain" description="Major facilitator superfamily (MFS) profile" evidence="9">
    <location>
        <begin position="12"/>
        <end position="392"/>
    </location>
</feature>
<dbReference type="Proteomes" id="UP000324260">
    <property type="component" value="Unassembled WGS sequence"/>
</dbReference>
<keyword evidence="5 8" id="KW-0812">Transmembrane</keyword>
<proteinExistence type="inferred from homology"/>
<protein>
    <submittedName>
        <fullName evidence="10">MFS transporter</fullName>
    </submittedName>
</protein>
<dbReference type="GO" id="GO:0005886">
    <property type="term" value="C:plasma membrane"/>
    <property type="evidence" value="ECO:0007669"/>
    <property type="project" value="UniProtKB-SubCell"/>
</dbReference>
<evidence type="ECO:0000256" key="2">
    <source>
        <dbReference type="ARBA" id="ARBA00008335"/>
    </source>
</evidence>
<gene>
    <name evidence="10" type="ORF">FZZ93_06140</name>
</gene>
<keyword evidence="6 8" id="KW-1133">Transmembrane helix</keyword>
<dbReference type="InterPro" id="IPR020846">
    <property type="entry name" value="MFS_dom"/>
</dbReference>
<organism evidence="10 11">
    <name type="scientific">Halomonas eurihalina</name>
    <dbReference type="NCBI Taxonomy" id="42566"/>
    <lineage>
        <taxon>Bacteria</taxon>
        <taxon>Pseudomonadati</taxon>
        <taxon>Pseudomonadota</taxon>
        <taxon>Gammaproteobacteria</taxon>
        <taxon>Oceanospirillales</taxon>
        <taxon>Halomonadaceae</taxon>
        <taxon>Halomonas</taxon>
    </lineage>
</organism>
<dbReference type="InterPro" id="IPR011701">
    <property type="entry name" value="MFS"/>
</dbReference>
<dbReference type="PROSITE" id="PS50850">
    <property type="entry name" value="MFS"/>
    <property type="match status" value="1"/>
</dbReference>
<keyword evidence="4" id="KW-1003">Cell membrane</keyword>
<dbReference type="OrthoDB" id="63984at2"/>
<feature type="transmembrane region" description="Helical" evidence="8">
    <location>
        <begin position="166"/>
        <end position="186"/>
    </location>
</feature>
<comment type="similarity">
    <text evidence="2">Belongs to the major facilitator superfamily.</text>
</comment>
<feature type="transmembrane region" description="Helical" evidence="8">
    <location>
        <begin position="362"/>
        <end position="386"/>
    </location>
</feature>
<dbReference type="Pfam" id="PF07690">
    <property type="entry name" value="MFS_1"/>
    <property type="match status" value="1"/>
</dbReference>
<feature type="transmembrane region" description="Helical" evidence="8">
    <location>
        <begin position="303"/>
        <end position="326"/>
    </location>
</feature>
<feature type="transmembrane region" description="Helical" evidence="8">
    <location>
        <begin position="206"/>
        <end position="230"/>
    </location>
</feature>
<dbReference type="RefSeq" id="WP_149321447.1">
    <property type="nucleotide sequence ID" value="NZ_JARWAH010000003.1"/>
</dbReference>
<evidence type="ECO:0000259" key="9">
    <source>
        <dbReference type="PROSITE" id="PS50850"/>
    </source>
</evidence>
<sequence length="402" mass="43220">MIVVRSRAWWRATLALCLGSLLVFLNLYVPQPLLPLMREAYGISTLAASLTMSVSTLALAAALLVFGPLSDAVGRAGIMRLTLMLAGLLSIVLAFAPSFETLLILRAVQGFVLGGLPAVAIAWMGDEFDRPALLSAVGLYIGANTLGGIGGRVIGGSMAEIGGVSASFLAVGALTLVGGAVFWRLLPPARRFEPRRFRLREARAGLAGHLRNPVLLGAYLLGGLNFLIFINQYSYITFRLAAPPFELGEQWLGLLFLTYLSGTLGSTLSGRLSRAIPQPTCMAFGILLLMAGTALTLSDHLFLILAGLTVNAFGFFLAHSMASSWVGRHAQHDRGSASALYLVFYYTGASLGGFWLEPFWLMGNWLGVVFASWLILAITFAIAWWLRRGERRHSMANEPIGG</sequence>
<dbReference type="GO" id="GO:0022857">
    <property type="term" value="F:transmembrane transporter activity"/>
    <property type="evidence" value="ECO:0007669"/>
    <property type="project" value="InterPro"/>
</dbReference>